<keyword evidence="3" id="KW-0677">Repeat</keyword>
<sequence length="1080" mass="118807">MHPEKRVVWHPRHDDRFVVGGGTQITLYELTKNNEQHPEIRHVSSRHDLHHMRCFAWSPEPRFNDLIAVGTTTGRVDLIRLQASARSHSKSSVLSAGPTVPLAVRNSRACNALAFSTADPNYLAVGLDKVRGDPSLVIWDLTSTRPLLQIPGESWSHHLHTIPAHLAIPRAIEPQHHSRTDPRILQQHAPTEVVSALSFVPNTTHLLLAGISNRWLRFFDLRAPTPSKVQGIAADPLEPHRIACWGGDEGVVSIWDARKLVQPVLIFSERDAGADGGGWVAGGAGAGGTGVYVQAEWASIRRGTLATLERDSRFVRVWDVLSARPYVVEGEGSSSGTRAGAGSGAGGSGGAWYQPMYSPFGPGSGTEAYGTSWNSSVTLVLSNTRRSKSFPRVLSSFALLPSTPSFSNGMGISSKIMVVNKEGDLELYAMHDGPKQVAWSARGDLAISGGRTFKLVTGSQLGDAGDVGTTMLRDKMEGLGVVSKRTADGGQRPAFSRTASSSHGAGALTTLAMLSRRVSGQEAKEKEKEKERAGWRSDAKRKEIMLTRVVQEDISMVMKQRAVKGYGIGRPQHNALVIRDVDDGHGSTEMLSDLWLWIRHSQDLLSTPTSLINEYDFAYQGLSAIWEGFPPTPSTPMTMYVPVHAHANAARVVAAAARQLYSHSHPSSASQSYTQNGQSDYQAALSVLVKRINKNMGGSDAADAWRPPVASHKLLQRQVALQLCGWSVREDDLMGAIRRWEKEGAYPRAACWLVFMKQYDKAVELLMRSNDESHRMMSGTLAALLPSVLLGSSPPSAKNEELRQHCERLIVRLHDPYFRVLLTHLMLGDWSEVLEEDSLPFRERLAIAFQFLSDRSLSSYLKRSVEQATVRGDIDSVIVTGLRCRAGMDILQKYIDRTGDVQSVAILSALAWPSRQQQLDTRPERWLEAYRDLLDGFRLFDCRVGFDIERGQVMNAAIQNGEVGAGEWVPGQIMIRCRDCGKTVNGPGVGPTLCPHCNRQLPRCSICLMPLEIVRDASRVLGESGHVHKDTIDDAIVICQTCRHGGHASHIMAWYWTEDGKRNHETCAVADCQCRCADEF</sequence>
<dbReference type="InterPro" id="IPR037593">
    <property type="entry name" value="MIOS/Sea4"/>
</dbReference>
<dbReference type="InterPro" id="IPR031488">
    <property type="entry name" value="Zn_ribbon_mio"/>
</dbReference>
<keyword evidence="7" id="KW-1185">Reference proteome</keyword>
<keyword evidence="2" id="KW-0853">WD repeat</keyword>
<dbReference type="AlphaFoldDB" id="A0A2A9NU77"/>
<name>A0A2A9NU77_9AGAR</name>
<dbReference type="Proteomes" id="UP000242287">
    <property type="component" value="Unassembled WGS sequence"/>
</dbReference>
<dbReference type="Gene3D" id="2.130.10.10">
    <property type="entry name" value="YVTN repeat-like/Quinoprotein amine dehydrogenase"/>
    <property type="match status" value="2"/>
</dbReference>
<dbReference type="InterPro" id="IPR015943">
    <property type="entry name" value="WD40/YVTN_repeat-like_dom_sf"/>
</dbReference>
<evidence type="ECO:0000313" key="6">
    <source>
        <dbReference type="EMBL" id="PFH53658.1"/>
    </source>
</evidence>
<comment type="similarity">
    <text evidence="1">Belongs to the WD repeat mio family.</text>
</comment>
<feature type="domain" description="MIOS-like alpha-solenoid" evidence="5">
    <location>
        <begin position="711"/>
        <end position="851"/>
    </location>
</feature>
<protein>
    <submittedName>
        <fullName evidence="6">Uncharacterized protein</fullName>
    </submittedName>
</protein>
<dbReference type="PANTHER" id="PTHR16453">
    <property type="entry name" value="WD40 DOMAIN-CONTAINING PROTEIN MIO FAMILY MEMBER"/>
    <property type="match status" value="1"/>
</dbReference>
<dbReference type="InterPro" id="IPR049092">
    <property type="entry name" value="MIOS_a-sol"/>
</dbReference>
<dbReference type="PANTHER" id="PTHR16453:SF9">
    <property type="entry name" value="GATOR COMPLEX PROTEIN MIOS"/>
    <property type="match status" value="1"/>
</dbReference>
<evidence type="ECO:0000256" key="2">
    <source>
        <dbReference type="ARBA" id="ARBA00022574"/>
    </source>
</evidence>
<evidence type="ECO:0000256" key="1">
    <source>
        <dbReference type="ARBA" id="ARBA00009713"/>
    </source>
</evidence>
<evidence type="ECO:0000313" key="7">
    <source>
        <dbReference type="Proteomes" id="UP000242287"/>
    </source>
</evidence>
<feature type="domain" description="GATOR2 complex protein MIO zinc-ribbon like" evidence="4">
    <location>
        <begin position="992"/>
        <end position="1077"/>
    </location>
</feature>
<dbReference type="GO" id="GO:0005737">
    <property type="term" value="C:cytoplasm"/>
    <property type="evidence" value="ECO:0007669"/>
    <property type="project" value="TreeGrafter"/>
</dbReference>
<accession>A0A2A9NU77</accession>
<evidence type="ECO:0000259" key="5">
    <source>
        <dbReference type="Pfam" id="PF21719"/>
    </source>
</evidence>
<dbReference type="EMBL" id="KZ301972">
    <property type="protein sequence ID" value="PFH53658.1"/>
    <property type="molecule type" value="Genomic_DNA"/>
</dbReference>
<dbReference type="OrthoDB" id="341486at2759"/>
<dbReference type="SUPFAM" id="SSF50978">
    <property type="entry name" value="WD40 repeat-like"/>
    <property type="match status" value="1"/>
</dbReference>
<dbReference type="Pfam" id="PF17034">
    <property type="entry name" value="zinc_ribbon_16"/>
    <property type="match status" value="1"/>
</dbReference>
<evidence type="ECO:0000256" key="3">
    <source>
        <dbReference type="ARBA" id="ARBA00022737"/>
    </source>
</evidence>
<gene>
    <name evidence="6" type="ORF">AMATHDRAFT_137028</name>
</gene>
<dbReference type="Pfam" id="PF21719">
    <property type="entry name" value="MIOS_a-sol"/>
    <property type="match status" value="1"/>
</dbReference>
<evidence type="ECO:0000259" key="4">
    <source>
        <dbReference type="Pfam" id="PF17034"/>
    </source>
</evidence>
<dbReference type="GO" id="GO:1904263">
    <property type="term" value="P:positive regulation of TORC1 signaling"/>
    <property type="evidence" value="ECO:0007669"/>
    <property type="project" value="TreeGrafter"/>
</dbReference>
<dbReference type="CDD" id="cd16691">
    <property type="entry name" value="mRING-H2-C3H3C2_Mio"/>
    <property type="match status" value="1"/>
</dbReference>
<reference evidence="6 7" key="1">
    <citation type="submission" date="2014-02" db="EMBL/GenBank/DDBJ databases">
        <title>Transposable element dynamics among asymbiotic and ectomycorrhizal Amanita fungi.</title>
        <authorList>
            <consortium name="DOE Joint Genome Institute"/>
            <person name="Hess J."/>
            <person name="Skrede I."/>
            <person name="Wolfe B."/>
            <person name="LaButti K."/>
            <person name="Ohm R.A."/>
            <person name="Grigoriev I.V."/>
            <person name="Pringle A."/>
        </authorList>
    </citation>
    <scope>NUCLEOTIDE SEQUENCE [LARGE SCALE GENOMIC DNA]</scope>
    <source>
        <strain evidence="6 7">SKay4041</strain>
    </source>
</reference>
<dbReference type="InterPro" id="IPR036322">
    <property type="entry name" value="WD40_repeat_dom_sf"/>
</dbReference>
<dbReference type="STRING" id="703135.A0A2A9NU77"/>
<proteinExistence type="inferred from homology"/>
<organism evidence="6 7">
    <name type="scientific">Amanita thiersii Skay4041</name>
    <dbReference type="NCBI Taxonomy" id="703135"/>
    <lineage>
        <taxon>Eukaryota</taxon>
        <taxon>Fungi</taxon>
        <taxon>Dikarya</taxon>
        <taxon>Basidiomycota</taxon>
        <taxon>Agaricomycotina</taxon>
        <taxon>Agaricomycetes</taxon>
        <taxon>Agaricomycetidae</taxon>
        <taxon>Agaricales</taxon>
        <taxon>Pluteineae</taxon>
        <taxon>Amanitaceae</taxon>
        <taxon>Amanita</taxon>
    </lineage>
</organism>
<dbReference type="Pfam" id="PF21720">
    <property type="entry name" value="MIOS_WD40"/>
    <property type="match status" value="1"/>
</dbReference>